<dbReference type="InterPro" id="IPR003593">
    <property type="entry name" value="AAA+_ATPase"/>
</dbReference>
<evidence type="ECO:0000256" key="3">
    <source>
        <dbReference type="ARBA" id="ARBA00022840"/>
    </source>
</evidence>
<dbReference type="GO" id="GO:0005524">
    <property type="term" value="F:ATP binding"/>
    <property type="evidence" value="ECO:0007669"/>
    <property type="project" value="UniProtKB-KW"/>
</dbReference>
<dbReference type="InterPro" id="IPR001482">
    <property type="entry name" value="T2SS/T4SS_dom"/>
</dbReference>
<organism evidence="5 6">
    <name type="scientific">Candidatus Giovannonibacteria bacterium GW2011_GWB1_47_6b</name>
    <dbReference type="NCBI Taxonomy" id="1618655"/>
    <lineage>
        <taxon>Bacteria</taxon>
        <taxon>Candidatus Giovannoniibacteriota</taxon>
    </lineage>
</organism>
<dbReference type="InterPro" id="IPR007831">
    <property type="entry name" value="T2SS_GspE_N"/>
</dbReference>
<dbReference type="GO" id="GO:0005886">
    <property type="term" value="C:plasma membrane"/>
    <property type="evidence" value="ECO:0007669"/>
    <property type="project" value="TreeGrafter"/>
</dbReference>
<keyword evidence="2" id="KW-0547">Nucleotide-binding</keyword>
<dbReference type="Proteomes" id="UP000034682">
    <property type="component" value="Unassembled WGS sequence"/>
</dbReference>
<sequence>MVKIPDQQLKEILVKEKLIAEEDFDSILVIAKRMGQQVADILVSRNYIKFDYYKQLVGRYFGVPLANLVHQVIDEAVIRLLPEDIARQKRIIIFKKDPDGALHVAMNDPTDLAAIEFLNSRFKAKIVPYLGSADDIDKGFEVYGRRSAEDFKTTIEENIQASIRAQIFGKAEKEAAAEVPIVAIVNSLISYALASRASDIHIEILEDTILVRYRIDGVLHEILRLPKEVHAPIIARIKLLAALRLDEHAKPQDGRFRYQASGEPLDIRVAVIPTFYGEKVEMRLLLATNRALAFEEIGMLEDTIKLVKGNIAKTYGIVLVTGPTGSGKSTTLYAMVNVLNKPEVNICTVEDPVEYDMKYINQTQVNTAAGITFASGLRALLRQDPNIIMVGEIRDSETADIAVQAALTGHLVISSLHTNDAPSAIPRLFDMKVEPFLAAAVLNLIMAQRLVRKICPECVTPQEVSPEIAAAIKNQLKLVGADADKLPKKLFKGKGCQSCNYIGFKGRMAIFEAFEVDEEMRGIIVDPRFTLDNLKKALRKNGMISMFEDGLRKAEKGTTTIEEVLRVIRE</sequence>
<feature type="domain" description="AAA+ ATPase" evidence="4">
    <location>
        <begin position="314"/>
        <end position="439"/>
    </location>
</feature>
<evidence type="ECO:0000259" key="4">
    <source>
        <dbReference type="SMART" id="SM00382"/>
    </source>
</evidence>
<dbReference type="Pfam" id="PF00437">
    <property type="entry name" value="T2SSE"/>
    <property type="match status" value="1"/>
</dbReference>
<protein>
    <submittedName>
        <fullName evidence="5">General secretory pathway protein E</fullName>
    </submittedName>
</protein>
<dbReference type="FunFam" id="3.40.50.300:FF:000398">
    <property type="entry name" value="Type IV pilus assembly ATPase PilB"/>
    <property type="match status" value="1"/>
</dbReference>
<dbReference type="InterPro" id="IPR027417">
    <property type="entry name" value="P-loop_NTPase"/>
</dbReference>
<evidence type="ECO:0000256" key="1">
    <source>
        <dbReference type="ARBA" id="ARBA00006611"/>
    </source>
</evidence>
<reference evidence="5 6" key="1">
    <citation type="journal article" date="2015" name="Nature">
        <title>rRNA introns, odd ribosomes, and small enigmatic genomes across a large radiation of phyla.</title>
        <authorList>
            <person name="Brown C.T."/>
            <person name="Hug L.A."/>
            <person name="Thomas B.C."/>
            <person name="Sharon I."/>
            <person name="Castelle C.J."/>
            <person name="Singh A."/>
            <person name="Wilkins M.J."/>
            <person name="Williams K.H."/>
            <person name="Banfield J.F."/>
        </authorList>
    </citation>
    <scope>NUCLEOTIDE SEQUENCE [LARGE SCALE GENOMIC DNA]</scope>
</reference>
<accession>A0A0G1T6H3</accession>
<dbReference type="SMART" id="SM00382">
    <property type="entry name" value="AAA"/>
    <property type="match status" value="1"/>
</dbReference>
<dbReference type="Pfam" id="PF05157">
    <property type="entry name" value="MshEN"/>
    <property type="match status" value="1"/>
</dbReference>
<dbReference type="InterPro" id="IPR037257">
    <property type="entry name" value="T2SS_E_N_sf"/>
</dbReference>
<evidence type="ECO:0000313" key="5">
    <source>
        <dbReference type="EMBL" id="KKU77391.1"/>
    </source>
</evidence>
<gene>
    <name evidence="5" type="ORF">UY02_C0002G0014</name>
</gene>
<keyword evidence="3" id="KW-0067">ATP-binding</keyword>
<name>A0A0G1T6H3_9BACT</name>
<dbReference type="PANTHER" id="PTHR30258:SF1">
    <property type="entry name" value="PROTEIN TRANSPORT PROTEIN HOFB HOMOLOG"/>
    <property type="match status" value="1"/>
</dbReference>
<dbReference type="AlphaFoldDB" id="A0A0G1T6H3"/>
<dbReference type="PATRIC" id="fig|1618655.3.peg.39"/>
<dbReference type="Gene3D" id="3.30.300.160">
    <property type="entry name" value="Type II secretion system, protein E, N-terminal domain"/>
    <property type="match status" value="1"/>
</dbReference>
<dbReference type="Gene3D" id="3.30.450.90">
    <property type="match status" value="1"/>
</dbReference>
<comment type="similarity">
    <text evidence="1">Belongs to the GSP E family.</text>
</comment>
<dbReference type="SUPFAM" id="SSF52540">
    <property type="entry name" value="P-loop containing nucleoside triphosphate hydrolases"/>
    <property type="match status" value="1"/>
</dbReference>
<dbReference type="GO" id="GO:0016887">
    <property type="term" value="F:ATP hydrolysis activity"/>
    <property type="evidence" value="ECO:0007669"/>
    <property type="project" value="TreeGrafter"/>
</dbReference>
<proteinExistence type="inferred from homology"/>
<evidence type="ECO:0000313" key="6">
    <source>
        <dbReference type="Proteomes" id="UP000034682"/>
    </source>
</evidence>
<evidence type="ECO:0000256" key="2">
    <source>
        <dbReference type="ARBA" id="ARBA00022741"/>
    </source>
</evidence>
<dbReference type="Gene3D" id="3.40.50.300">
    <property type="entry name" value="P-loop containing nucleotide triphosphate hydrolases"/>
    <property type="match status" value="1"/>
</dbReference>
<dbReference type="SUPFAM" id="SSF160246">
    <property type="entry name" value="EspE N-terminal domain-like"/>
    <property type="match status" value="1"/>
</dbReference>
<dbReference type="CDD" id="cd01129">
    <property type="entry name" value="PulE-GspE-like"/>
    <property type="match status" value="1"/>
</dbReference>
<dbReference type="PANTHER" id="PTHR30258">
    <property type="entry name" value="TYPE II SECRETION SYSTEM PROTEIN GSPE-RELATED"/>
    <property type="match status" value="1"/>
</dbReference>
<dbReference type="EMBL" id="LCOK01000002">
    <property type="protein sequence ID" value="KKU77391.1"/>
    <property type="molecule type" value="Genomic_DNA"/>
</dbReference>
<comment type="caution">
    <text evidence="5">The sequence shown here is derived from an EMBL/GenBank/DDBJ whole genome shotgun (WGS) entry which is preliminary data.</text>
</comment>